<dbReference type="PANTHER" id="PTHR23167:SF84">
    <property type="entry name" value="ALPHA ACTININ 3-RELATED"/>
    <property type="match status" value="1"/>
</dbReference>
<protein>
    <recommendedName>
        <fullName evidence="1">Calponin-homology (CH) domain-containing protein</fullName>
    </recommendedName>
</protein>
<reference evidence="2" key="1">
    <citation type="journal article" date="2020" name="G3 (Bethesda)">
        <title>High-Quality Assemblies for Three Invasive Social Wasps from the &lt;i&gt;Vespula&lt;/i&gt; Genus.</title>
        <authorList>
            <person name="Harrop T.W.R."/>
            <person name="Guhlin J."/>
            <person name="McLaughlin G.M."/>
            <person name="Permina E."/>
            <person name="Stockwell P."/>
            <person name="Gilligan J."/>
            <person name="Le Lec M.F."/>
            <person name="Gruber M.A.M."/>
            <person name="Quinn O."/>
            <person name="Lovegrove M."/>
            <person name="Duncan E.J."/>
            <person name="Remnant E.J."/>
            <person name="Van Eeckhoven J."/>
            <person name="Graham B."/>
            <person name="Knapp R.A."/>
            <person name="Langford K.W."/>
            <person name="Kronenberg Z."/>
            <person name="Press M.O."/>
            <person name="Eacker S.M."/>
            <person name="Wilson-Rankin E.E."/>
            <person name="Purcell J."/>
            <person name="Lester P.J."/>
            <person name="Dearden P.K."/>
        </authorList>
    </citation>
    <scope>NUCLEOTIDE SEQUENCE</scope>
    <source>
        <strain evidence="2">Volc-1</strain>
    </source>
</reference>
<dbReference type="SUPFAM" id="SSF47576">
    <property type="entry name" value="Calponin-homology domain, CH-domain"/>
    <property type="match status" value="1"/>
</dbReference>
<dbReference type="PANTHER" id="PTHR23167">
    <property type="entry name" value="CALPONIN HOMOLOGY DOMAIN-CONTAINING PROTEIN DDB_G0272472-RELATED"/>
    <property type="match status" value="1"/>
</dbReference>
<sequence>MSEKRGTKALELWCRRITEGYPGVNVQNMTTSWRDGLAFCAMIHHFRPDLIRRSQIFETQTDYIESNVCTMIHHFRADLVRLCYDDPDYCLLRTEDESTTAHDVQNAERLRPFLYRAIYIPPSPPIPPPSPPSPPPSPFTT</sequence>
<accession>A0A834NR25</accession>
<dbReference type="AlphaFoldDB" id="A0A834NR25"/>
<evidence type="ECO:0000259" key="1">
    <source>
        <dbReference type="PROSITE" id="PS50021"/>
    </source>
</evidence>
<gene>
    <name evidence="2" type="ORF">H0235_012505</name>
</gene>
<comment type="caution">
    <text evidence="2">The sequence shown here is derived from an EMBL/GenBank/DDBJ whole genome shotgun (WGS) entry which is preliminary data.</text>
</comment>
<dbReference type="InterPro" id="IPR001715">
    <property type="entry name" value="CH_dom"/>
</dbReference>
<keyword evidence="3" id="KW-1185">Reference proteome</keyword>
<feature type="domain" description="Calponin-homology (CH)" evidence="1">
    <location>
        <begin position="4"/>
        <end position="141"/>
    </location>
</feature>
<proteinExistence type="predicted"/>
<name>A0A834NR25_VESPE</name>
<dbReference type="InterPro" id="IPR036872">
    <property type="entry name" value="CH_dom_sf"/>
</dbReference>
<evidence type="ECO:0000313" key="2">
    <source>
        <dbReference type="EMBL" id="KAF7415913.1"/>
    </source>
</evidence>
<dbReference type="Gene3D" id="1.10.418.10">
    <property type="entry name" value="Calponin-like domain"/>
    <property type="match status" value="1"/>
</dbReference>
<evidence type="ECO:0000313" key="3">
    <source>
        <dbReference type="Proteomes" id="UP000600918"/>
    </source>
</evidence>
<dbReference type="Proteomes" id="UP000600918">
    <property type="component" value="Unassembled WGS sequence"/>
</dbReference>
<dbReference type="InterPro" id="IPR050540">
    <property type="entry name" value="F-actin_Monoox_Mical"/>
</dbReference>
<dbReference type="EMBL" id="JACSDY010000011">
    <property type="protein sequence ID" value="KAF7415913.1"/>
    <property type="molecule type" value="Genomic_DNA"/>
</dbReference>
<dbReference type="PROSITE" id="PS50021">
    <property type="entry name" value="CH"/>
    <property type="match status" value="1"/>
</dbReference>
<dbReference type="Pfam" id="PF00307">
    <property type="entry name" value="CH"/>
    <property type="match status" value="1"/>
</dbReference>
<organism evidence="2 3">
    <name type="scientific">Vespula pensylvanica</name>
    <name type="common">Western yellow jacket</name>
    <name type="synonym">Wasp</name>
    <dbReference type="NCBI Taxonomy" id="30213"/>
    <lineage>
        <taxon>Eukaryota</taxon>
        <taxon>Metazoa</taxon>
        <taxon>Ecdysozoa</taxon>
        <taxon>Arthropoda</taxon>
        <taxon>Hexapoda</taxon>
        <taxon>Insecta</taxon>
        <taxon>Pterygota</taxon>
        <taxon>Neoptera</taxon>
        <taxon>Endopterygota</taxon>
        <taxon>Hymenoptera</taxon>
        <taxon>Apocrita</taxon>
        <taxon>Aculeata</taxon>
        <taxon>Vespoidea</taxon>
        <taxon>Vespidae</taxon>
        <taxon>Vespinae</taxon>
        <taxon>Vespula</taxon>
    </lineage>
</organism>